<name>A0A481ZB86_9VIRU</name>
<gene>
    <name evidence="1" type="ORF">LCPAC403_01710</name>
</gene>
<protein>
    <submittedName>
        <fullName evidence="1">Helix-turn-helix domain protein</fullName>
    </submittedName>
</protein>
<dbReference type="Gene3D" id="1.10.10.10">
    <property type="entry name" value="Winged helix-like DNA-binding domain superfamily/Winged helix DNA-binding domain"/>
    <property type="match status" value="1"/>
</dbReference>
<sequence length="74" mass="8322">MADPSIPGRILTYLNDKGAESKSKGVPPQDVAQHIFGNNAKKKQINPYLYTMLNNGTLSKTCDKDLKRPRWYIA</sequence>
<evidence type="ECO:0000313" key="1">
    <source>
        <dbReference type="EMBL" id="QBK93037.1"/>
    </source>
</evidence>
<organism evidence="1">
    <name type="scientific">Pithovirus LCPAC403</name>
    <dbReference type="NCBI Taxonomy" id="2506596"/>
    <lineage>
        <taxon>Viruses</taxon>
        <taxon>Pithoviruses</taxon>
    </lineage>
</organism>
<accession>A0A481ZB86</accession>
<dbReference type="InterPro" id="IPR036388">
    <property type="entry name" value="WH-like_DNA-bd_sf"/>
</dbReference>
<proteinExistence type="predicted"/>
<dbReference type="EMBL" id="MK500589">
    <property type="protein sequence ID" value="QBK93037.1"/>
    <property type="molecule type" value="Genomic_DNA"/>
</dbReference>
<reference evidence="1" key="1">
    <citation type="journal article" date="2019" name="MBio">
        <title>Virus Genomes from Deep Sea Sediments Expand the Ocean Megavirome and Support Independent Origins of Viral Gigantism.</title>
        <authorList>
            <person name="Backstrom D."/>
            <person name="Yutin N."/>
            <person name="Jorgensen S.L."/>
            <person name="Dharamshi J."/>
            <person name="Homa F."/>
            <person name="Zaremba-Niedwiedzka K."/>
            <person name="Spang A."/>
            <person name="Wolf Y.I."/>
            <person name="Koonin E.V."/>
            <person name="Ettema T.J."/>
        </authorList>
    </citation>
    <scope>NUCLEOTIDE SEQUENCE</scope>
</reference>